<evidence type="ECO:0000313" key="4">
    <source>
        <dbReference type="Proteomes" id="UP000007590"/>
    </source>
</evidence>
<organism evidence="3 4">
    <name type="scientific">Solitalea canadensis (strain ATCC 29591 / DSM 3403 / JCM 21819 / LMG 8368 / NBRC 15130 / NCIMB 12057 / USAM 9D)</name>
    <name type="common">Flexibacter canadensis</name>
    <dbReference type="NCBI Taxonomy" id="929556"/>
    <lineage>
        <taxon>Bacteria</taxon>
        <taxon>Pseudomonadati</taxon>
        <taxon>Bacteroidota</taxon>
        <taxon>Sphingobacteriia</taxon>
        <taxon>Sphingobacteriales</taxon>
        <taxon>Sphingobacteriaceae</taxon>
        <taxon>Solitalea</taxon>
    </lineage>
</organism>
<evidence type="ECO:0000256" key="1">
    <source>
        <dbReference type="SAM" id="SignalP"/>
    </source>
</evidence>
<dbReference type="InterPro" id="IPR011250">
    <property type="entry name" value="OMP/PagP_B-barrel"/>
</dbReference>
<feature type="domain" description="Outer membrane protein beta-barrel" evidence="2">
    <location>
        <begin position="19"/>
        <end position="171"/>
    </location>
</feature>
<gene>
    <name evidence="3" type="ordered locus">Solca_2603</name>
</gene>
<dbReference type="STRING" id="929556.Solca_2603"/>
<feature type="signal peptide" evidence="1">
    <location>
        <begin position="1"/>
        <end position="19"/>
    </location>
</feature>
<evidence type="ECO:0000313" key="3">
    <source>
        <dbReference type="EMBL" id="AFD07637.1"/>
    </source>
</evidence>
<dbReference type="Pfam" id="PF13568">
    <property type="entry name" value="OMP_b-brl_2"/>
    <property type="match status" value="1"/>
</dbReference>
<dbReference type="AlphaFoldDB" id="H8KRQ6"/>
<dbReference type="KEGG" id="scn:Solca_2603"/>
<feature type="chain" id="PRO_5003613066" description="Outer membrane protein beta-barrel domain-containing protein" evidence="1">
    <location>
        <begin position="20"/>
        <end position="191"/>
    </location>
</feature>
<accession>H8KRQ6</accession>
<keyword evidence="4" id="KW-1185">Reference proteome</keyword>
<dbReference type="RefSeq" id="WP_014680864.1">
    <property type="nucleotide sequence ID" value="NC_017770.1"/>
</dbReference>
<sequence>MKKLYFLIICLLTAGTSMAQKAQFGLKLGANFANQHATYQNLSANGSTLTSIYLGGFVNTGIGGNFSFQPEFLISSQGTQTNYNGNTIKFNTVNINIPLMIKVNATEGLNFEAGPQLGFLVSAKARNKGNSIDIADGYNTVDLGINAGVEYVFPSGFLLGLRYSHGITDILKDDEATTTNRVILLGIGYRF</sequence>
<dbReference type="InterPro" id="IPR025665">
    <property type="entry name" value="Beta-barrel_OMP_2"/>
</dbReference>
<evidence type="ECO:0000259" key="2">
    <source>
        <dbReference type="Pfam" id="PF13568"/>
    </source>
</evidence>
<name>H8KRQ6_SOLCM</name>
<dbReference type="OrthoDB" id="1150878at2"/>
<dbReference type="EMBL" id="CP003349">
    <property type="protein sequence ID" value="AFD07637.1"/>
    <property type="molecule type" value="Genomic_DNA"/>
</dbReference>
<proteinExistence type="predicted"/>
<dbReference type="Proteomes" id="UP000007590">
    <property type="component" value="Chromosome"/>
</dbReference>
<dbReference type="eggNOG" id="COG3637">
    <property type="taxonomic scope" value="Bacteria"/>
</dbReference>
<protein>
    <recommendedName>
        <fullName evidence="2">Outer membrane protein beta-barrel domain-containing protein</fullName>
    </recommendedName>
</protein>
<keyword evidence="1" id="KW-0732">Signal</keyword>
<dbReference type="HOGENOM" id="CLU_082049_4_2_10"/>
<dbReference type="SUPFAM" id="SSF56925">
    <property type="entry name" value="OMPA-like"/>
    <property type="match status" value="1"/>
</dbReference>
<reference evidence="3" key="1">
    <citation type="submission" date="2012-02" db="EMBL/GenBank/DDBJ databases">
        <title>The complete genome of Solitalea canadensis DSM 3403.</title>
        <authorList>
            <consortium name="US DOE Joint Genome Institute (JGI-PGF)"/>
            <person name="Lucas S."/>
            <person name="Copeland A."/>
            <person name="Lapidus A."/>
            <person name="Glavina del Rio T."/>
            <person name="Dalin E."/>
            <person name="Tice H."/>
            <person name="Bruce D."/>
            <person name="Goodwin L."/>
            <person name="Pitluck S."/>
            <person name="Peters L."/>
            <person name="Ovchinnikova G."/>
            <person name="Lu M."/>
            <person name="Kyrpides N."/>
            <person name="Mavromatis K."/>
            <person name="Ivanova N."/>
            <person name="Brettin T."/>
            <person name="Detter J.C."/>
            <person name="Han C."/>
            <person name="Larimer F."/>
            <person name="Land M."/>
            <person name="Hauser L."/>
            <person name="Markowitz V."/>
            <person name="Cheng J.-F."/>
            <person name="Hugenholtz P."/>
            <person name="Woyke T."/>
            <person name="Wu D."/>
            <person name="Spring S."/>
            <person name="Schroeder M."/>
            <person name="Kopitz M."/>
            <person name="Brambilla E."/>
            <person name="Klenk H.-P."/>
            <person name="Eisen J.A."/>
        </authorList>
    </citation>
    <scope>NUCLEOTIDE SEQUENCE</scope>
    <source>
        <strain evidence="3">DSM 3403</strain>
    </source>
</reference>